<dbReference type="Proteomes" id="UP000270678">
    <property type="component" value="Chromosome"/>
</dbReference>
<dbReference type="NCBIfam" id="TIGR02872">
    <property type="entry name" value="spore_ytvI"/>
    <property type="match status" value="1"/>
</dbReference>
<dbReference type="PANTHER" id="PTHR21716:SF68">
    <property type="entry name" value="TRANSPORT PROTEIN YTVI-RELATED"/>
    <property type="match status" value="1"/>
</dbReference>
<comment type="subcellular location">
    <subcellularLocation>
        <location evidence="1">Membrane</location>
        <topology evidence="1">Multi-pass membrane protein</topology>
    </subcellularLocation>
</comment>
<dbReference type="AlphaFoldDB" id="A0A3S9V1X3"/>
<keyword evidence="5 6" id="KW-0472">Membrane</keyword>
<evidence type="ECO:0000256" key="6">
    <source>
        <dbReference type="SAM" id="Phobius"/>
    </source>
</evidence>
<dbReference type="GO" id="GO:0016020">
    <property type="term" value="C:membrane"/>
    <property type="evidence" value="ECO:0007669"/>
    <property type="project" value="UniProtKB-SubCell"/>
</dbReference>
<feature type="transmembrane region" description="Helical" evidence="6">
    <location>
        <begin position="254"/>
        <end position="281"/>
    </location>
</feature>
<keyword evidence="4 6" id="KW-1133">Transmembrane helix</keyword>
<accession>A0A3S9V1X3</accession>
<feature type="transmembrane region" description="Helical" evidence="6">
    <location>
        <begin position="328"/>
        <end position="354"/>
    </location>
</feature>
<evidence type="ECO:0000256" key="3">
    <source>
        <dbReference type="ARBA" id="ARBA00022692"/>
    </source>
</evidence>
<evidence type="ECO:0000313" key="7">
    <source>
        <dbReference type="EMBL" id="AZS16496.1"/>
    </source>
</evidence>
<comment type="similarity">
    <text evidence="2">Belongs to the autoinducer-2 exporter (AI-2E) (TC 2.A.86) family.</text>
</comment>
<dbReference type="InterPro" id="IPR014227">
    <property type="entry name" value="YtvI-like"/>
</dbReference>
<name>A0A3S9V1X3_9BACL</name>
<keyword evidence="3 6" id="KW-0812">Transmembrane</keyword>
<dbReference type="RefSeq" id="WP_127001152.1">
    <property type="nucleotide sequence ID" value="NZ_CP034346.1"/>
</dbReference>
<evidence type="ECO:0000313" key="8">
    <source>
        <dbReference type="Proteomes" id="UP000270678"/>
    </source>
</evidence>
<evidence type="ECO:0000256" key="4">
    <source>
        <dbReference type="ARBA" id="ARBA00022989"/>
    </source>
</evidence>
<feature type="transmembrane region" description="Helical" evidence="6">
    <location>
        <begin position="165"/>
        <end position="189"/>
    </location>
</feature>
<feature type="transmembrane region" description="Helical" evidence="6">
    <location>
        <begin position="65"/>
        <end position="84"/>
    </location>
</feature>
<gene>
    <name evidence="7" type="primary">ytvI</name>
    <name evidence="7" type="ORF">EI981_19930</name>
</gene>
<dbReference type="OrthoDB" id="9774361at2"/>
<evidence type="ECO:0000256" key="1">
    <source>
        <dbReference type="ARBA" id="ARBA00004141"/>
    </source>
</evidence>
<feature type="transmembrane region" description="Helical" evidence="6">
    <location>
        <begin position="288"/>
        <end position="308"/>
    </location>
</feature>
<reference evidence="8" key="1">
    <citation type="submission" date="2018-12" db="EMBL/GenBank/DDBJ databases">
        <title>Complete genome sequence of Paenibacillus sp. MBLB1234.</title>
        <authorList>
            <person name="Nam Y.-D."/>
            <person name="Kang J."/>
            <person name="Chung W.-H."/>
            <person name="Park Y.S."/>
        </authorList>
    </citation>
    <scope>NUCLEOTIDE SEQUENCE [LARGE SCALE GENOMIC DNA]</scope>
    <source>
        <strain evidence="8">MBLB1234</strain>
    </source>
</reference>
<evidence type="ECO:0000256" key="5">
    <source>
        <dbReference type="ARBA" id="ARBA00023136"/>
    </source>
</evidence>
<dbReference type="Pfam" id="PF01594">
    <property type="entry name" value="AI-2E_transport"/>
    <property type="match status" value="1"/>
</dbReference>
<dbReference type="EMBL" id="CP034346">
    <property type="protein sequence ID" value="AZS16496.1"/>
    <property type="molecule type" value="Genomic_DNA"/>
</dbReference>
<dbReference type="PANTHER" id="PTHR21716">
    <property type="entry name" value="TRANSMEMBRANE PROTEIN"/>
    <property type="match status" value="1"/>
</dbReference>
<feature type="transmembrane region" description="Helical" evidence="6">
    <location>
        <begin position="12"/>
        <end position="30"/>
    </location>
</feature>
<proteinExistence type="inferred from homology"/>
<keyword evidence="8" id="KW-1185">Reference proteome</keyword>
<dbReference type="InterPro" id="IPR002549">
    <property type="entry name" value="AI-2E-like"/>
</dbReference>
<dbReference type="KEGG" id="plut:EI981_19930"/>
<evidence type="ECO:0000256" key="2">
    <source>
        <dbReference type="ARBA" id="ARBA00009773"/>
    </source>
</evidence>
<dbReference type="GO" id="GO:0055085">
    <property type="term" value="P:transmembrane transport"/>
    <property type="evidence" value="ECO:0007669"/>
    <property type="project" value="TreeGrafter"/>
</dbReference>
<sequence length="372" mass="41322">MDYIVVKRILRGAWVCLAVLMVCLSFYWVLPLIYPFLIAWVIAYAMNPFVRWMQETLKLPRWASVILAILVYFSAGAIVITAAVTRMVKEMIHLADTANEHIGEWRDQFISWGQNEELQRLFNEINSFIVRNPGYGDTFTKNIDNAALTISNAISRIITSFLNGVINVVTSLPSLGLILLIILLSAFFISNGWDKNKRMILGIMPKGWFKMGGVIRSNLQMALFGYLRAQFIMISITAFVVCIGLLILRVDSPVTYAILIGLVDLLPYLGVGTILIPWLVYAFMTGNVALGIGLSILYGVVLVSRQLIEPKVLATSVGLEPLPTLISLFVGLRLFGVPGLIIGPVSLVVINAVIKAGVFHELRDYIMNGRAQ</sequence>
<organism evidence="7 8">
    <name type="scientific">Paenibacillus lutimineralis</name>
    <dbReference type="NCBI Taxonomy" id="2707005"/>
    <lineage>
        <taxon>Bacteria</taxon>
        <taxon>Bacillati</taxon>
        <taxon>Bacillota</taxon>
        <taxon>Bacilli</taxon>
        <taxon>Bacillales</taxon>
        <taxon>Paenibacillaceae</taxon>
        <taxon>Paenibacillus</taxon>
    </lineage>
</organism>
<feature type="transmembrane region" description="Helical" evidence="6">
    <location>
        <begin position="226"/>
        <end position="248"/>
    </location>
</feature>
<protein>
    <submittedName>
        <fullName evidence="7">Sporulation integral membrane protein YtvI</fullName>
    </submittedName>
</protein>